<proteinExistence type="predicted"/>
<dbReference type="InterPro" id="IPR019446">
    <property type="entry name" value="BMT5-like"/>
</dbReference>
<dbReference type="GO" id="GO:0070042">
    <property type="term" value="F:rRNA (uridine-N3-)-methyltransferase activity"/>
    <property type="evidence" value="ECO:0007669"/>
    <property type="project" value="InterPro"/>
</dbReference>
<organism evidence="3 4">
    <name type="scientific">Lasallia pustulata</name>
    <dbReference type="NCBI Taxonomy" id="136370"/>
    <lineage>
        <taxon>Eukaryota</taxon>
        <taxon>Fungi</taxon>
        <taxon>Dikarya</taxon>
        <taxon>Ascomycota</taxon>
        <taxon>Pezizomycotina</taxon>
        <taxon>Lecanoromycetes</taxon>
        <taxon>OSLEUM clade</taxon>
        <taxon>Umbilicariomycetidae</taxon>
        <taxon>Umbilicariales</taxon>
        <taxon>Umbilicariaceae</taxon>
        <taxon>Lasallia</taxon>
    </lineage>
</organism>
<evidence type="ECO:0000259" key="2">
    <source>
        <dbReference type="Pfam" id="PF10354"/>
    </source>
</evidence>
<dbReference type="Proteomes" id="UP000192927">
    <property type="component" value="Unassembled WGS sequence"/>
</dbReference>
<dbReference type="GO" id="GO:0005737">
    <property type="term" value="C:cytoplasm"/>
    <property type="evidence" value="ECO:0007669"/>
    <property type="project" value="TreeGrafter"/>
</dbReference>
<sequence>MPKPKRSKTPKPSFKPSPRNSKPTTKPRPTASKPASQAAPSPPSIPFNPDDRILLVGEGDFSFAHSLLTHHACTSVLASSHDALPALLSKYPQAAGHIAALEAAGQKVLHGVDATKLGKGNGGGGKEVRRREGWGRVIFNFPHVGGVTRDVNRQVRRNQELLVGFFTAALPLLAPDGSIVVTVFEGEPYELWNIRDLARHVGLRVGRSFKFQSKAYPGYKHARTLGNIEGGGGWKGEDRSARTYILERNNGAETQGSHKRKRATSEDDDEDD</sequence>
<feature type="domain" description="25S rRNA (uridine-N(3))-methyltransferase BMT5-like" evidence="2">
    <location>
        <begin position="54"/>
        <end position="223"/>
    </location>
</feature>
<dbReference type="Pfam" id="PF10354">
    <property type="entry name" value="BMT5-like"/>
    <property type="match status" value="1"/>
</dbReference>
<protein>
    <recommendedName>
        <fullName evidence="2">25S rRNA (uridine-N(3))-methyltransferase BMT5-like domain-containing protein</fullName>
    </recommendedName>
</protein>
<name>A0A1W5D7H8_9LECA</name>
<reference evidence="4" key="1">
    <citation type="submission" date="2017-03" db="EMBL/GenBank/DDBJ databases">
        <authorList>
            <person name="Sharma R."/>
            <person name="Thines M."/>
        </authorList>
    </citation>
    <scope>NUCLEOTIDE SEQUENCE [LARGE SCALE GENOMIC DNA]</scope>
</reference>
<feature type="region of interest" description="Disordered" evidence="1">
    <location>
        <begin position="244"/>
        <end position="272"/>
    </location>
</feature>
<evidence type="ECO:0000313" key="3">
    <source>
        <dbReference type="EMBL" id="SLM38991.1"/>
    </source>
</evidence>
<feature type="region of interest" description="Disordered" evidence="1">
    <location>
        <begin position="1"/>
        <end position="51"/>
    </location>
</feature>
<keyword evidence="4" id="KW-1185">Reference proteome</keyword>
<accession>A0A1W5D7H8</accession>
<dbReference type="EMBL" id="FWEW01003236">
    <property type="protein sequence ID" value="SLM38991.1"/>
    <property type="molecule type" value="Genomic_DNA"/>
</dbReference>
<evidence type="ECO:0000313" key="4">
    <source>
        <dbReference type="Proteomes" id="UP000192927"/>
    </source>
</evidence>
<dbReference type="GO" id="GO:0070475">
    <property type="term" value="P:rRNA base methylation"/>
    <property type="evidence" value="ECO:0007669"/>
    <property type="project" value="InterPro"/>
</dbReference>
<dbReference type="PANTHER" id="PTHR11538:SF26">
    <property type="entry name" value="FERREDOXIN-FOLD ANTICODON-BINDING DOMAIN-CONTAINING PROTEIN 1"/>
    <property type="match status" value="1"/>
</dbReference>
<dbReference type="PANTHER" id="PTHR11538">
    <property type="entry name" value="PHENYLALANYL-TRNA SYNTHETASE"/>
    <property type="match status" value="1"/>
</dbReference>
<feature type="compositionally biased region" description="Low complexity" evidence="1">
    <location>
        <begin position="29"/>
        <end position="39"/>
    </location>
</feature>
<evidence type="ECO:0000256" key="1">
    <source>
        <dbReference type="SAM" id="MobiDB-lite"/>
    </source>
</evidence>
<dbReference type="AlphaFoldDB" id="A0A1W5D7H8"/>